<dbReference type="InterPro" id="IPR004387">
    <property type="entry name" value="Pept_M50_Zn"/>
</dbReference>
<comment type="caution">
    <text evidence="16">The sequence shown here is derived from an EMBL/GenBank/DDBJ whole genome shotgun (WGS) entry which is preliminary data.</text>
</comment>
<dbReference type="RefSeq" id="WP_059035080.1">
    <property type="nucleotide sequence ID" value="NZ_JAADZU010000093.1"/>
</dbReference>
<evidence type="ECO:0000256" key="11">
    <source>
        <dbReference type="ARBA" id="ARBA00023136"/>
    </source>
</evidence>
<dbReference type="InterPro" id="IPR001478">
    <property type="entry name" value="PDZ"/>
</dbReference>
<dbReference type="PANTHER" id="PTHR42837:SF2">
    <property type="entry name" value="MEMBRANE METALLOPROTEASE ARASP2, CHLOROPLASTIC-RELATED"/>
    <property type="match status" value="1"/>
</dbReference>
<keyword evidence="5 16" id="KW-0645">Protease</keyword>
<proteinExistence type="inferred from homology"/>
<evidence type="ECO:0000256" key="13">
    <source>
        <dbReference type="ARBA" id="ARBA00033476"/>
    </source>
</evidence>
<keyword evidence="10" id="KW-0482">Metalloprotease</keyword>
<evidence type="ECO:0000256" key="5">
    <source>
        <dbReference type="ARBA" id="ARBA00022670"/>
    </source>
</evidence>
<evidence type="ECO:0000313" key="17">
    <source>
        <dbReference type="Proteomes" id="UP000466307"/>
    </source>
</evidence>
<keyword evidence="11 14" id="KW-0472">Membrane</keyword>
<evidence type="ECO:0000256" key="9">
    <source>
        <dbReference type="ARBA" id="ARBA00022989"/>
    </source>
</evidence>
<keyword evidence="8" id="KW-0862">Zinc</keyword>
<evidence type="ECO:0000256" key="4">
    <source>
        <dbReference type="ARBA" id="ARBA00019897"/>
    </source>
</evidence>
<evidence type="ECO:0000256" key="10">
    <source>
        <dbReference type="ARBA" id="ARBA00023049"/>
    </source>
</evidence>
<evidence type="ECO:0000256" key="8">
    <source>
        <dbReference type="ARBA" id="ARBA00022833"/>
    </source>
</evidence>
<evidence type="ECO:0000313" key="16">
    <source>
        <dbReference type="EMBL" id="NDK91984.1"/>
    </source>
</evidence>
<dbReference type="AlphaFoldDB" id="A0A7K3LUR1"/>
<dbReference type="CDD" id="cd06163">
    <property type="entry name" value="S2P-M50_PDZ_RseP-like"/>
    <property type="match status" value="1"/>
</dbReference>
<evidence type="ECO:0000256" key="12">
    <source>
        <dbReference type="ARBA" id="ARBA00032214"/>
    </source>
</evidence>
<dbReference type="SMART" id="SM00228">
    <property type="entry name" value="PDZ"/>
    <property type="match status" value="1"/>
</dbReference>
<dbReference type="Pfam" id="PF02163">
    <property type="entry name" value="Peptidase_M50"/>
    <property type="match status" value="1"/>
</dbReference>
<feature type="transmembrane region" description="Helical" evidence="14">
    <location>
        <begin position="323"/>
        <end position="343"/>
    </location>
</feature>
<comment type="subcellular location">
    <subcellularLocation>
        <location evidence="2">Membrane</location>
        <topology evidence="2">Multi-pass membrane protein</topology>
    </subcellularLocation>
</comment>
<dbReference type="PROSITE" id="PS50106">
    <property type="entry name" value="PDZ"/>
    <property type="match status" value="1"/>
</dbReference>
<reference evidence="16 17" key="1">
    <citation type="submission" date="2020-01" db="EMBL/GenBank/DDBJ databases">
        <title>Investigation of new actinobacteria for the biodesulphurisation of diesel fuel.</title>
        <authorList>
            <person name="Athi Narayanan S.M."/>
        </authorList>
    </citation>
    <scope>NUCLEOTIDE SEQUENCE [LARGE SCALE GENOMIC DNA]</scope>
    <source>
        <strain evidence="16 17">213E</strain>
    </source>
</reference>
<dbReference type="Pfam" id="PF17820">
    <property type="entry name" value="PDZ_6"/>
    <property type="match status" value="1"/>
</dbReference>
<feature type="domain" description="PDZ" evidence="15">
    <location>
        <begin position="163"/>
        <end position="209"/>
    </location>
</feature>
<dbReference type="InterPro" id="IPR036034">
    <property type="entry name" value="PDZ_sf"/>
</dbReference>
<sequence length="410" mass="44036">MVFAIGVVLFALGLLASIAWHECGHMWAAQATGMKVRRYFVGFGPTLWSTRRGETEYGVKALPFGGFCDIAGMTPHEQLIADEQSRAMFRQKPWKRLVVLFAGPAQNFILGFVLIVVAGLVWGLPDLSPAPVGTTLTKISCVPSTITVDADGNQTESGCTGTGPAGAAGMQPGDKIVAIDGNPVDQASQLSPRIRESSGPITLTVDRAGTEFTTTMTPQPLTVTTTDSKGTTSTQTINRVGIVFDAPPTWKTYNALTIWPGAAVFTGELAHQTWNALLSMPTKVHNLWIAVTGGERDPDTPVSVYGATVLGGQAAERGLWETFFLLLISINFFLGLFNLIPLLPLDGGHMAIVGYEKGRDTFRRWFGRAPGGPVDYYKLLPLTYAVVVVMAGFMVLTLTADIVNPITFPN</sequence>
<keyword evidence="6 14" id="KW-0812">Transmembrane</keyword>
<evidence type="ECO:0000256" key="14">
    <source>
        <dbReference type="SAM" id="Phobius"/>
    </source>
</evidence>
<feature type="transmembrane region" description="Helical" evidence="14">
    <location>
        <begin position="97"/>
        <end position="122"/>
    </location>
</feature>
<keyword evidence="17" id="KW-1185">Reference proteome</keyword>
<gene>
    <name evidence="16" type="ORF">GYA93_20780</name>
</gene>
<dbReference type="Gene3D" id="2.30.42.10">
    <property type="match status" value="1"/>
</dbReference>
<feature type="transmembrane region" description="Helical" evidence="14">
    <location>
        <begin position="382"/>
        <end position="403"/>
    </location>
</feature>
<name>A0A7K3LUR1_9ACTN</name>
<evidence type="ECO:0000256" key="3">
    <source>
        <dbReference type="ARBA" id="ARBA00007931"/>
    </source>
</evidence>
<dbReference type="GO" id="GO:0006508">
    <property type="term" value="P:proteolysis"/>
    <property type="evidence" value="ECO:0007669"/>
    <property type="project" value="UniProtKB-KW"/>
</dbReference>
<evidence type="ECO:0000256" key="2">
    <source>
        <dbReference type="ARBA" id="ARBA00004141"/>
    </source>
</evidence>
<dbReference type="PANTHER" id="PTHR42837">
    <property type="entry name" value="REGULATOR OF SIGMA-E PROTEASE RSEP"/>
    <property type="match status" value="1"/>
</dbReference>
<evidence type="ECO:0000256" key="1">
    <source>
        <dbReference type="ARBA" id="ARBA00001947"/>
    </source>
</evidence>
<comment type="cofactor">
    <cofactor evidence="1">
        <name>Zn(2+)</name>
        <dbReference type="ChEBI" id="CHEBI:29105"/>
    </cofactor>
</comment>
<keyword evidence="9 14" id="KW-1133">Transmembrane helix</keyword>
<evidence type="ECO:0000256" key="7">
    <source>
        <dbReference type="ARBA" id="ARBA00022801"/>
    </source>
</evidence>
<dbReference type="EMBL" id="JAADZU010000093">
    <property type="protein sequence ID" value="NDK91984.1"/>
    <property type="molecule type" value="Genomic_DNA"/>
</dbReference>
<protein>
    <recommendedName>
        <fullName evidence="4">Zinc metalloprotease Rip1</fullName>
    </recommendedName>
    <alternativeName>
        <fullName evidence="12">S2P endopeptidase</fullName>
    </alternativeName>
    <alternativeName>
        <fullName evidence="13">Site-2-type intramembrane protease</fullName>
    </alternativeName>
</protein>
<evidence type="ECO:0000256" key="6">
    <source>
        <dbReference type="ARBA" id="ARBA00022692"/>
    </source>
</evidence>
<accession>A0A7K3LUR1</accession>
<dbReference type="InterPro" id="IPR008915">
    <property type="entry name" value="Peptidase_M50"/>
</dbReference>
<dbReference type="SUPFAM" id="SSF50156">
    <property type="entry name" value="PDZ domain-like"/>
    <property type="match status" value="1"/>
</dbReference>
<keyword evidence="7" id="KW-0378">Hydrolase</keyword>
<dbReference type="GO" id="GO:0004222">
    <property type="term" value="F:metalloendopeptidase activity"/>
    <property type="evidence" value="ECO:0007669"/>
    <property type="project" value="InterPro"/>
</dbReference>
<dbReference type="InterPro" id="IPR041489">
    <property type="entry name" value="PDZ_6"/>
</dbReference>
<dbReference type="GO" id="GO:0016020">
    <property type="term" value="C:membrane"/>
    <property type="evidence" value="ECO:0007669"/>
    <property type="project" value="UniProtKB-SubCell"/>
</dbReference>
<organism evidence="16 17">
    <name type="scientific">Gordonia desulfuricans</name>
    <dbReference type="NCBI Taxonomy" id="89051"/>
    <lineage>
        <taxon>Bacteria</taxon>
        <taxon>Bacillati</taxon>
        <taxon>Actinomycetota</taxon>
        <taxon>Actinomycetes</taxon>
        <taxon>Mycobacteriales</taxon>
        <taxon>Gordoniaceae</taxon>
        <taxon>Gordonia</taxon>
    </lineage>
</organism>
<evidence type="ECO:0000259" key="15">
    <source>
        <dbReference type="PROSITE" id="PS50106"/>
    </source>
</evidence>
<comment type="similarity">
    <text evidence="3">Belongs to the peptidase M50B family.</text>
</comment>
<dbReference type="Proteomes" id="UP000466307">
    <property type="component" value="Unassembled WGS sequence"/>
</dbReference>